<sequence>MDGLVDGALGRVFQYAEGYDELLASMFVCSHWSRTITCNADLQGLRQDLARRCCLPETLSATLEADWVEFCAQQLHLQTLVAGKYMGSVTPENLPRHVPPEVVDWEQPMDAVADLWPMTTAERGDGKSSVGKVRHRFVGHEQQELWEIGYEWLVLDIRRPFHKALWKQIQRTTQLEAPAARWEDGDLHCGVRSSADFRPAVDPSFLDLSDIIFVMCPAGDGANDTAVSWSLKLFAPCAWMLSKRSSWLEQLDHQARMRHEGTAAALVLGTQLEKSLRFSELEQWQEVGKSVPEAAAELPATGKRRRKKCTEPRDFRSRRNPKGLNLYIPRRKSSDRQYAPGPGPKVRPKQVLSCLAAAELEDFVTQHPPAQLHAEQLCVRLGGAIEVPDTKGLLEDALRLEKSGSLTQATVVQLAKKWQILSGKWLLSVPDWRIDELFALSARRWRDGDLPGCCQLQVFAPSNENRYMLSAHVSDFTDRQSVMSLGKCLRAAARQGLCCPSGRWGELLDDPFASPGKKVSLVFKPEVFSRLNLNKKNPYGIKTTLYMLDL</sequence>
<organism evidence="2 3">
    <name type="scientific">Effrenium voratum</name>
    <dbReference type="NCBI Taxonomy" id="2562239"/>
    <lineage>
        <taxon>Eukaryota</taxon>
        <taxon>Sar</taxon>
        <taxon>Alveolata</taxon>
        <taxon>Dinophyceae</taxon>
        <taxon>Suessiales</taxon>
        <taxon>Symbiodiniaceae</taxon>
        <taxon>Effrenium</taxon>
    </lineage>
</organism>
<name>A0AA36HNN6_9DINO</name>
<dbReference type="EMBL" id="CAUJNA010000136">
    <property type="protein sequence ID" value="CAJ1372473.1"/>
    <property type="molecule type" value="Genomic_DNA"/>
</dbReference>
<comment type="caution">
    <text evidence="2">The sequence shown here is derived from an EMBL/GenBank/DDBJ whole genome shotgun (WGS) entry which is preliminary data.</text>
</comment>
<dbReference type="Proteomes" id="UP001178507">
    <property type="component" value="Unassembled WGS sequence"/>
</dbReference>
<proteinExistence type="predicted"/>
<evidence type="ECO:0000313" key="3">
    <source>
        <dbReference type="Proteomes" id="UP001178507"/>
    </source>
</evidence>
<gene>
    <name evidence="2" type="ORF">EVOR1521_LOCUS2551</name>
</gene>
<dbReference type="SUPFAM" id="SSF55418">
    <property type="entry name" value="eIF4e-like"/>
    <property type="match status" value="1"/>
</dbReference>
<keyword evidence="3" id="KW-1185">Reference proteome</keyword>
<accession>A0AA36HNN6</accession>
<feature type="region of interest" description="Disordered" evidence="1">
    <location>
        <begin position="293"/>
        <end position="345"/>
    </location>
</feature>
<evidence type="ECO:0000256" key="1">
    <source>
        <dbReference type="SAM" id="MobiDB-lite"/>
    </source>
</evidence>
<reference evidence="2" key="1">
    <citation type="submission" date="2023-08" db="EMBL/GenBank/DDBJ databases">
        <authorList>
            <person name="Chen Y."/>
            <person name="Shah S."/>
            <person name="Dougan E. K."/>
            <person name="Thang M."/>
            <person name="Chan C."/>
        </authorList>
    </citation>
    <scope>NUCLEOTIDE SEQUENCE</scope>
</reference>
<dbReference type="InterPro" id="IPR023398">
    <property type="entry name" value="TIF_eIF4e-like"/>
</dbReference>
<dbReference type="AlphaFoldDB" id="A0AA36HNN6"/>
<dbReference type="Gene3D" id="3.30.760.10">
    <property type="entry name" value="RNA Cap, Translation Initiation Factor Eif4e"/>
    <property type="match status" value="1"/>
</dbReference>
<evidence type="ECO:0000313" key="2">
    <source>
        <dbReference type="EMBL" id="CAJ1372473.1"/>
    </source>
</evidence>
<protein>
    <submittedName>
        <fullName evidence="2">Uncharacterized protein</fullName>
    </submittedName>
</protein>